<dbReference type="PANTHER" id="PTHR11709:SF2">
    <property type="entry name" value="MULTICOPPER OXIDASE LPR1"/>
    <property type="match status" value="1"/>
</dbReference>
<feature type="domain" description="Plastocyanin-like" evidence="5">
    <location>
        <begin position="53"/>
        <end position="158"/>
    </location>
</feature>
<comment type="caution">
    <text evidence="6">The sequence shown here is derived from an EMBL/GenBank/DDBJ whole genome shotgun (WGS) entry which is preliminary data.</text>
</comment>
<dbReference type="Pfam" id="PF00394">
    <property type="entry name" value="Cu-oxidase"/>
    <property type="match status" value="1"/>
</dbReference>
<dbReference type="GO" id="GO:0005507">
    <property type="term" value="F:copper ion binding"/>
    <property type="evidence" value="ECO:0007669"/>
    <property type="project" value="InterPro"/>
</dbReference>
<organism evidence="6 7">
    <name type="scientific">Thalassobaculum fulvum</name>
    <dbReference type="NCBI Taxonomy" id="1633335"/>
    <lineage>
        <taxon>Bacteria</taxon>
        <taxon>Pseudomonadati</taxon>
        <taxon>Pseudomonadota</taxon>
        <taxon>Alphaproteobacteria</taxon>
        <taxon>Rhodospirillales</taxon>
        <taxon>Thalassobaculaceae</taxon>
        <taxon>Thalassobaculum</taxon>
    </lineage>
</organism>
<dbReference type="EMBL" id="BMZS01000011">
    <property type="protein sequence ID" value="GHD59682.1"/>
    <property type="molecule type" value="Genomic_DNA"/>
</dbReference>
<protein>
    <recommendedName>
        <fullName evidence="8">Multicopper oxidase with three cupredoxin domains (Includes cell division protein FtsP and spore coat protein CotA)</fullName>
    </recommendedName>
</protein>
<dbReference type="PROSITE" id="PS00080">
    <property type="entry name" value="MULTICOPPER_OXIDASE2"/>
    <property type="match status" value="1"/>
</dbReference>
<dbReference type="PROSITE" id="PS51318">
    <property type="entry name" value="TAT"/>
    <property type="match status" value="1"/>
</dbReference>
<reference evidence="6" key="1">
    <citation type="journal article" date="2014" name="Int. J. Syst. Evol. Microbiol.">
        <title>Complete genome sequence of Corynebacterium casei LMG S-19264T (=DSM 44701T), isolated from a smear-ripened cheese.</title>
        <authorList>
            <consortium name="US DOE Joint Genome Institute (JGI-PGF)"/>
            <person name="Walter F."/>
            <person name="Albersmeier A."/>
            <person name="Kalinowski J."/>
            <person name="Ruckert C."/>
        </authorList>
    </citation>
    <scope>NUCLEOTIDE SEQUENCE</scope>
    <source>
        <strain evidence="6">KCTC 42651</strain>
    </source>
</reference>
<evidence type="ECO:0000259" key="4">
    <source>
        <dbReference type="Pfam" id="PF07731"/>
    </source>
</evidence>
<dbReference type="InterPro" id="IPR006311">
    <property type="entry name" value="TAT_signal"/>
</dbReference>
<dbReference type="InterPro" id="IPR001117">
    <property type="entry name" value="Cu-oxidase_2nd"/>
</dbReference>
<dbReference type="CDD" id="cd13861">
    <property type="entry name" value="CuRO_1_CumA_like"/>
    <property type="match status" value="1"/>
</dbReference>
<evidence type="ECO:0000313" key="6">
    <source>
        <dbReference type="EMBL" id="GHD59682.1"/>
    </source>
</evidence>
<dbReference type="Gene3D" id="2.60.40.420">
    <property type="entry name" value="Cupredoxins - blue copper proteins"/>
    <property type="match status" value="3"/>
</dbReference>
<evidence type="ECO:0000256" key="2">
    <source>
        <dbReference type="ARBA" id="ARBA00023002"/>
    </source>
</evidence>
<dbReference type="InterPro" id="IPR002355">
    <property type="entry name" value="Cu_oxidase_Cu_BS"/>
</dbReference>
<feature type="domain" description="Plastocyanin-like" evidence="3">
    <location>
        <begin position="168"/>
        <end position="309"/>
    </location>
</feature>
<sequence length="483" mass="52307">MPTGRPRSIPRRAFLAGSGALLAATGMPGLARAAPREFRLRPGPAAARLVPAPHPDTAVWAYNGSVPGPEIRVRQGERLRIVVDNGLAEATTVHCHGIRLPNAMDGVPHLTQRPIGPGETFVYEFDAVDAGTFWYHPHQRSSEQVDRGLSGPLVIEEAEPPAVDRDLTWMLDDWRLLGDASISADFGNLHDAAMAGRIGNSVTVNGAVRDSFAVRAGERLRLRLVNAANARVFGLRFEGHEPVVVALDGQPVDPHVPADGRVVLGPAMRVDVILDMTGAPGARFRVVDDFYPRAAYRLLDLAYAAEVLRDRPPEAEVRLPANPIPEPDLASAQRHVVTFGGGGMMGGMMGGMNGRGMMGRMMGPGMHGGGIWTINGRAETGHTPAPMLTLARDRTHVLALANDTGFYHPIHLHGHSFRVISRNGVPTRRREWQDTVLLAPRERAEIAFVADNPGDWMFHCHILEHQEAGMTGVIRVAADATRT</sequence>
<dbReference type="Proteomes" id="UP000630353">
    <property type="component" value="Unassembled WGS sequence"/>
</dbReference>
<proteinExistence type="predicted"/>
<dbReference type="PANTHER" id="PTHR11709">
    <property type="entry name" value="MULTI-COPPER OXIDASE"/>
    <property type="match status" value="1"/>
</dbReference>
<dbReference type="Pfam" id="PF07731">
    <property type="entry name" value="Cu-oxidase_2"/>
    <property type="match status" value="1"/>
</dbReference>
<keyword evidence="2" id="KW-0560">Oxidoreductase</keyword>
<dbReference type="AlphaFoldDB" id="A0A918XWH1"/>
<accession>A0A918XWH1</accession>
<keyword evidence="1" id="KW-0479">Metal-binding</keyword>
<dbReference type="Pfam" id="PF07732">
    <property type="entry name" value="Cu-oxidase_3"/>
    <property type="match status" value="1"/>
</dbReference>
<evidence type="ECO:0000259" key="3">
    <source>
        <dbReference type="Pfam" id="PF00394"/>
    </source>
</evidence>
<dbReference type="InterPro" id="IPR011706">
    <property type="entry name" value="Cu-oxidase_C"/>
</dbReference>
<gene>
    <name evidence="6" type="ORF">GCM10017083_44480</name>
</gene>
<dbReference type="GO" id="GO:0016491">
    <property type="term" value="F:oxidoreductase activity"/>
    <property type="evidence" value="ECO:0007669"/>
    <property type="project" value="UniProtKB-KW"/>
</dbReference>
<evidence type="ECO:0008006" key="8">
    <source>
        <dbReference type="Google" id="ProtNLM"/>
    </source>
</evidence>
<dbReference type="InterPro" id="IPR045087">
    <property type="entry name" value="Cu-oxidase_fam"/>
</dbReference>
<dbReference type="InterPro" id="IPR011707">
    <property type="entry name" value="Cu-oxidase-like_N"/>
</dbReference>
<name>A0A918XWH1_9PROT</name>
<dbReference type="InterPro" id="IPR008972">
    <property type="entry name" value="Cupredoxin"/>
</dbReference>
<dbReference type="PROSITE" id="PS00079">
    <property type="entry name" value="MULTICOPPER_OXIDASE1"/>
    <property type="match status" value="1"/>
</dbReference>
<dbReference type="CDD" id="cd13885">
    <property type="entry name" value="CuRO_2_CumA_like"/>
    <property type="match status" value="1"/>
</dbReference>
<dbReference type="InterPro" id="IPR033138">
    <property type="entry name" value="Cu_oxidase_CS"/>
</dbReference>
<dbReference type="CDD" id="cd13906">
    <property type="entry name" value="CuRO_3_CumA_like"/>
    <property type="match status" value="1"/>
</dbReference>
<evidence type="ECO:0000313" key="7">
    <source>
        <dbReference type="Proteomes" id="UP000630353"/>
    </source>
</evidence>
<keyword evidence="7" id="KW-1185">Reference proteome</keyword>
<evidence type="ECO:0000259" key="5">
    <source>
        <dbReference type="Pfam" id="PF07732"/>
    </source>
</evidence>
<reference evidence="6" key="2">
    <citation type="submission" date="2020-09" db="EMBL/GenBank/DDBJ databases">
        <authorList>
            <person name="Sun Q."/>
            <person name="Kim S."/>
        </authorList>
    </citation>
    <scope>NUCLEOTIDE SEQUENCE</scope>
    <source>
        <strain evidence="6">KCTC 42651</strain>
    </source>
</reference>
<evidence type="ECO:0000256" key="1">
    <source>
        <dbReference type="ARBA" id="ARBA00022723"/>
    </source>
</evidence>
<dbReference type="SUPFAM" id="SSF49503">
    <property type="entry name" value="Cupredoxins"/>
    <property type="match status" value="3"/>
</dbReference>
<feature type="domain" description="Plastocyanin-like" evidence="4">
    <location>
        <begin position="377"/>
        <end position="477"/>
    </location>
</feature>